<proteinExistence type="predicted"/>
<evidence type="ECO:0000313" key="2">
    <source>
        <dbReference type="EMBL" id="EDR03198.1"/>
    </source>
</evidence>
<dbReference type="Gene3D" id="3.10.20.90">
    <property type="entry name" value="Phosphatidylinositol 3-kinase Catalytic Subunit, Chain A, domain 1"/>
    <property type="match status" value="1"/>
</dbReference>
<dbReference type="HOGENOM" id="CLU_010412_6_3_1"/>
<dbReference type="Pfam" id="PF00240">
    <property type="entry name" value="ubiquitin"/>
    <property type="match status" value="1"/>
</dbReference>
<dbReference type="AlphaFoldDB" id="B0DPY8"/>
<feature type="non-terminal residue" evidence="2">
    <location>
        <position position="76"/>
    </location>
</feature>
<dbReference type="InterPro" id="IPR050158">
    <property type="entry name" value="Ubiquitin_ubiquitin-like"/>
</dbReference>
<dbReference type="STRING" id="486041.B0DPY8"/>
<feature type="domain" description="Ubiquitin-like" evidence="1">
    <location>
        <begin position="1"/>
        <end position="76"/>
    </location>
</feature>
<protein>
    <submittedName>
        <fullName evidence="2">Predicted protein</fullName>
    </submittedName>
</protein>
<dbReference type="PRINTS" id="PR00348">
    <property type="entry name" value="UBIQUITIN"/>
</dbReference>
<evidence type="ECO:0000259" key="1">
    <source>
        <dbReference type="PROSITE" id="PS50053"/>
    </source>
</evidence>
<dbReference type="SUPFAM" id="SSF54236">
    <property type="entry name" value="Ubiquitin-like"/>
    <property type="match status" value="1"/>
</dbReference>
<accession>B0DPY8</accession>
<dbReference type="InParanoid" id="B0DPY8"/>
<evidence type="ECO:0000313" key="3">
    <source>
        <dbReference type="Proteomes" id="UP000001194"/>
    </source>
</evidence>
<dbReference type="InterPro" id="IPR019956">
    <property type="entry name" value="Ubiquitin_dom"/>
</dbReference>
<keyword evidence="3" id="KW-1185">Reference proteome</keyword>
<dbReference type="SMART" id="SM00213">
    <property type="entry name" value="UBQ"/>
    <property type="match status" value="1"/>
</dbReference>
<dbReference type="FunFam" id="3.10.20.90:FF:000205">
    <property type="entry name" value="2'-5'-oligoadenylate synthase-like protein 2"/>
    <property type="match status" value="1"/>
</dbReference>
<dbReference type="PANTHER" id="PTHR10666">
    <property type="entry name" value="UBIQUITIN"/>
    <property type="match status" value="1"/>
</dbReference>
<dbReference type="KEGG" id="lbc:LACBIDRAFT_238699"/>
<organism evidence="3">
    <name type="scientific">Laccaria bicolor (strain S238N-H82 / ATCC MYA-4686)</name>
    <name type="common">Bicoloured deceiver</name>
    <name type="synonym">Laccaria laccata var. bicolor</name>
    <dbReference type="NCBI Taxonomy" id="486041"/>
    <lineage>
        <taxon>Eukaryota</taxon>
        <taxon>Fungi</taxon>
        <taxon>Dikarya</taxon>
        <taxon>Basidiomycota</taxon>
        <taxon>Agaricomycotina</taxon>
        <taxon>Agaricomycetes</taxon>
        <taxon>Agaricomycetidae</taxon>
        <taxon>Agaricales</taxon>
        <taxon>Agaricineae</taxon>
        <taxon>Hydnangiaceae</taxon>
        <taxon>Laccaria</taxon>
    </lineage>
</organism>
<dbReference type="EMBL" id="DS547125">
    <property type="protein sequence ID" value="EDR03198.1"/>
    <property type="molecule type" value="Genomic_DNA"/>
</dbReference>
<gene>
    <name evidence="2" type="ORF">LACBIDRAFT_238699</name>
</gene>
<dbReference type="PROSITE" id="PS50053">
    <property type="entry name" value="UBIQUITIN_2"/>
    <property type="match status" value="1"/>
</dbReference>
<reference evidence="2 3" key="1">
    <citation type="journal article" date="2008" name="Nature">
        <title>The genome of Laccaria bicolor provides insights into mycorrhizal symbiosis.</title>
        <authorList>
            <person name="Martin F."/>
            <person name="Aerts A."/>
            <person name="Ahren D."/>
            <person name="Brun A."/>
            <person name="Danchin E.G.J."/>
            <person name="Duchaussoy F."/>
            <person name="Gibon J."/>
            <person name="Kohler A."/>
            <person name="Lindquist E."/>
            <person name="Pereda V."/>
            <person name="Salamov A."/>
            <person name="Shapiro H.J."/>
            <person name="Wuyts J."/>
            <person name="Blaudez D."/>
            <person name="Buee M."/>
            <person name="Brokstein P."/>
            <person name="Canbaeck B."/>
            <person name="Cohen D."/>
            <person name="Courty P.E."/>
            <person name="Coutinho P.M."/>
            <person name="Delaruelle C."/>
            <person name="Detter J.C."/>
            <person name="Deveau A."/>
            <person name="DiFazio S."/>
            <person name="Duplessis S."/>
            <person name="Fraissinet-Tachet L."/>
            <person name="Lucic E."/>
            <person name="Frey-Klett P."/>
            <person name="Fourrey C."/>
            <person name="Feussner I."/>
            <person name="Gay G."/>
            <person name="Grimwood J."/>
            <person name="Hoegger P.J."/>
            <person name="Jain P."/>
            <person name="Kilaru S."/>
            <person name="Labbe J."/>
            <person name="Lin Y.C."/>
            <person name="Legue V."/>
            <person name="Le Tacon F."/>
            <person name="Marmeisse R."/>
            <person name="Melayah D."/>
            <person name="Montanini B."/>
            <person name="Muratet M."/>
            <person name="Nehls U."/>
            <person name="Niculita-Hirzel H."/>
            <person name="Oudot-Le Secq M.P."/>
            <person name="Peter M."/>
            <person name="Quesneville H."/>
            <person name="Rajashekar B."/>
            <person name="Reich M."/>
            <person name="Rouhier N."/>
            <person name="Schmutz J."/>
            <person name="Yin T."/>
            <person name="Chalot M."/>
            <person name="Henrissat B."/>
            <person name="Kuees U."/>
            <person name="Lucas S."/>
            <person name="Van de Peer Y."/>
            <person name="Podila G.K."/>
            <person name="Polle A."/>
            <person name="Pukkila P.J."/>
            <person name="Richardson P.M."/>
            <person name="Rouze P."/>
            <person name="Sanders I.R."/>
            <person name="Stajich J.E."/>
            <person name="Tunlid A."/>
            <person name="Tuskan G."/>
            <person name="Grigoriev I.V."/>
        </authorList>
    </citation>
    <scope>NUCLEOTIDE SEQUENCE [LARGE SCALE GENOMIC DNA]</scope>
    <source>
        <strain evidence="3">S238N-H82 / ATCC MYA-4686</strain>
    </source>
</reference>
<name>B0DPY8_LACBS</name>
<sequence length="76" mass="8644">MQVFIKNISGKSICFDVRPQNTVGQLKIMIQEREGISPDQQRLLFSGQQLEDDFEVEHYKLSDGSLVHLVLRLLGG</sequence>
<dbReference type="InterPro" id="IPR029071">
    <property type="entry name" value="Ubiquitin-like_domsf"/>
</dbReference>
<dbReference type="RefSeq" id="XP_001885994.1">
    <property type="nucleotide sequence ID" value="XM_001885959.1"/>
</dbReference>
<dbReference type="InterPro" id="IPR000626">
    <property type="entry name" value="Ubiquitin-like_dom"/>
</dbReference>
<dbReference type="GeneID" id="6081798"/>
<dbReference type="OrthoDB" id="428577at2759"/>
<dbReference type="Proteomes" id="UP000001194">
    <property type="component" value="Unassembled WGS sequence"/>
</dbReference>